<reference evidence="7 8" key="1">
    <citation type="submission" date="2022-12" db="EMBL/GenBank/DDBJ databases">
        <title>Metagenome assembled genome from gulf of manar.</title>
        <authorList>
            <person name="Kohli P."/>
            <person name="Pk S."/>
            <person name="Venkata Ramana C."/>
            <person name="Sasikala C."/>
        </authorList>
    </citation>
    <scope>NUCLEOTIDE SEQUENCE [LARGE SCALE GENOMIC DNA]</scope>
    <source>
        <strain evidence="7">JB008</strain>
    </source>
</reference>
<dbReference type="Gene3D" id="1.10.287.950">
    <property type="entry name" value="Methyl-accepting chemotaxis protein"/>
    <property type="match status" value="1"/>
</dbReference>
<evidence type="ECO:0000259" key="5">
    <source>
        <dbReference type="PROSITE" id="PS50111"/>
    </source>
</evidence>
<dbReference type="PANTHER" id="PTHR32089:SF112">
    <property type="entry name" value="LYSOZYME-LIKE PROTEIN-RELATED"/>
    <property type="match status" value="1"/>
</dbReference>
<evidence type="ECO:0000256" key="1">
    <source>
        <dbReference type="ARBA" id="ARBA00023224"/>
    </source>
</evidence>
<evidence type="ECO:0000256" key="2">
    <source>
        <dbReference type="ARBA" id="ARBA00029447"/>
    </source>
</evidence>
<dbReference type="Pfam" id="PF13407">
    <property type="entry name" value="Peripla_BP_4"/>
    <property type="match status" value="1"/>
</dbReference>
<dbReference type="SMART" id="SM00283">
    <property type="entry name" value="MA"/>
    <property type="match status" value="1"/>
</dbReference>
<keyword evidence="4" id="KW-0812">Transmembrane</keyword>
<evidence type="ECO:0000256" key="3">
    <source>
        <dbReference type="PROSITE-ProRule" id="PRU00284"/>
    </source>
</evidence>
<dbReference type="Proteomes" id="UP001221217">
    <property type="component" value="Unassembled WGS sequence"/>
</dbReference>
<dbReference type="Gene3D" id="6.10.340.10">
    <property type="match status" value="1"/>
</dbReference>
<dbReference type="Pfam" id="PF00015">
    <property type="entry name" value="MCPsignal"/>
    <property type="match status" value="1"/>
</dbReference>
<dbReference type="GO" id="GO:0007165">
    <property type="term" value="P:signal transduction"/>
    <property type="evidence" value="ECO:0007669"/>
    <property type="project" value="UniProtKB-KW"/>
</dbReference>
<dbReference type="PROSITE" id="PS50885">
    <property type="entry name" value="HAMP"/>
    <property type="match status" value="1"/>
</dbReference>
<feature type="domain" description="Methyl-accepting transducer" evidence="5">
    <location>
        <begin position="273"/>
        <end position="495"/>
    </location>
</feature>
<dbReference type="PANTHER" id="PTHR32089">
    <property type="entry name" value="METHYL-ACCEPTING CHEMOTAXIS PROTEIN MCPB"/>
    <property type="match status" value="1"/>
</dbReference>
<dbReference type="InterPro" id="IPR003660">
    <property type="entry name" value="HAMP_dom"/>
</dbReference>
<keyword evidence="4" id="KW-1133">Transmembrane helix</keyword>
<feature type="domain" description="HAMP" evidence="6">
    <location>
        <begin position="172"/>
        <end position="226"/>
    </location>
</feature>
<evidence type="ECO:0000313" key="8">
    <source>
        <dbReference type="Proteomes" id="UP001221217"/>
    </source>
</evidence>
<accession>A0AAJ1IFU9</accession>
<comment type="caution">
    <text evidence="7">The sequence shown here is derived from an EMBL/GenBank/DDBJ whole genome shotgun (WGS) entry which is preliminary data.</text>
</comment>
<name>A0AAJ1IFU9_9SPIO</name>
<keyword evidence="4" id="KW-0472">Membrane</keyword>
<dbReference type="PROSITE" id="PS50111">
    <property type="entry name" value="CHEMOTAXIS_TRANSDUC_2"/>
    <property type="match status" value="1"/>
</dbReference>
<sequence>MNKNLSEFNVIDEKKDYINDFLISYLNSQVALNSMLTVDLETEEEAFWTAIAEMDSTSEHMSDLIKSSDSIIADYSETVESIMILKNKIADETDFAATMQLNSEYEILTLNLSLVNNRIFNAVEAAHSELSEEMTANTSEQNKMMNAMLITLVTAFLILIIVGVIIAVITTRAILRPIGTLIKNVSAIASGEGDLTKRIKLTSQNEIGQLGRNVNSFIGKIHDIVYRMKEVSSESRSIGEKLEGKSSDIGAVVAQMESAMENLKNNGLLLDEDVQSANDDVKEIQHLLANIVNRIEEQAAAVNESSAAVEEMIASVNNISGIAESKQGIIVQLEETARKSESDMQETLQVITGISSNADLISDLLQVINNVADQTNLLAMNAAIEAAHAGDAGKGFAVVADEIRKLAETTSLNAKDISNNLALIITNIKNSAELTEEMGKSINNMTDTIGDVSSSMNEMTGGLQELAAGTVEVTEALNTMVNITSDVRSSSVNIREKSSSIESAMTNLSSLSGRNSIALEETSAGIHEINTSVAAVSNLGNRNTEFLKIMDQEIELFKTIDMKSLKSEDGQPLILLEKNTKKIPPRPENPEQLPETDPLRWWDMEYGGWDTEKLKMPQSKADGAEGKRIVVLIPDSNKPYFKAYCRGMQKYADHFNLDVKILSADKNGELQNSQLSEILKEKPDMVVYVPIDVKGSTAWLKKLYDKNIPVIVSNRWPEREGYKYILSATGPDHWGQARLLARNFAHLMNNTGEYCLVSIAPGSAVFYARAYGVISELSRVAPKMNCLEIFDNGDNKEELRTCAREWAAKYGAKIKGVVLGNDLSYKIIIEEFNKQGYKPEIIVAFGNSGTGMKGIQSGELNIETMQSAESTGALPLVTAMSYFNGLKVEPIQYLPLRIISKKNVERYLPPQW</sequence>
<dbReference type="InterPro" id="IPR004089">
    <property type="entry name" value="MCPsignal_dom"/>
</dbReference>
<evidence type="ECO:0000259" key="6">
    <source>
        <dbReference type="PROSITE" id="PS50885"/>
    </source>
</evidence>
<dbReference type="SUPFAM" id="SSF58104">
    <property type="entry name" value="Methyl-accepting chemotaxis protein (MCP) signaling domain"/>
    <property type="match status" value="1"/>
</dbReference>
<dbReference type="Gene3D" id="3.40.50.2300">
    <property type="match status" value="2"/>
</dbReference>
<dbReference type="SUPFAM" id="SSF53822">
    <property type="entry name" value="Periplasmic binding protein-like I"/>
    <property type="match status" value="1"/>
</dbReference>
<dbReference type="SMART" id="SM00304">
    <property type="entry name" value="HAMP"/>
    <property type="match status" value="2"/>
</dbReference>
<gene>
    <name evidence="7" type="ORF">PQJ61_17370</name>
</gene>
<dbReference type="CDD" id="cd01536">
    <property type="entry name" value="PBP1_ABC_sugar_binding-like"/>
    <property type="match status" value="1"/>
</dbReference>
<feature type="transmembrane region" description="Helical" evidence="4">
    <location>
        <begin position="147"/>
        <end position="169"/>
    </location>
</feature>
<dbReference type="CDD" id="cd06225">
    <property type="entry name" value="HAMP"/>
    <property type="match status" value="1"/>
</dbReference>
<dbReference type="AlphaFoldDB" id="A0AAJ1IFU9"/>
<dbReference type="Pfam" id="PF00672">
    <property type="entry name" value="HAMP"/>
    <property type="match status" value="1"/>
</dbReference>
<evidence type="ECO:0000313" key="7">
    <source>
        <dbReference type="EMBL" id="MDC7228535.1"/>
    </source>
</evidence>
<dbReference type="EMBL" id="JAQQAL010000051">
    <property type="protein sequence ID" value="MDC7228535.1"/>
    <property type="molecule type" value="Genomic_DNA"/>
</dbReference>
<proteinExistence type="inferred from homology"/>
<comment type="similarity">
    <text evidence="2">Belongs to the methyl-accepting chemotaxis (MCP) protein family.</text>
</comment>
<organism evidence="7 8">
    <name type="scientific">Candidatus Thalassospirochaeta sargassi</name>
    <dbReference type="NCBI Taxonomy" id="3119039"/>
    <lineage>
        <taxon>Bacteria</taxon>
        <taxon>Pseudomonadati</taxon>
        <taxon>Spirochaetota</taxon>
        <taxon>Spirochaetia</taxon>
        <taxon>Spirochaetales</taxon>
        <taxon>Spirochaetaceae</taxon>
        <taxon>Candidatus Thalassospirochaeta</taxon>
    </lineage>
</organism>
<evidence type="ECO:0000256" key="4">
    <source>
        <dbReference type="SAM" id="Phobius"/>
    </source>
</evidence>
<dbReference type="InterPro" id="IPR028082">
    <property type="entry name" value="Peripla_BP_I"/>
</dbReference>
<dbReference type="GO" id="GO:0016020">
    <property type="term" value="C:membrane"/>
    <property type="evidence" value="ECO:0007669"/>
    <property type="project" value="InterPro"/>
</dbReference>
<protein>
    <submittedName>
        <fullName evidence="7">Methyl-accepting chemotaxis protein</fullName>
    </submittedName>
</protein>
<dbReference type="InterPro" id="IPR025997">
    <property type="entry name" value="SBP_2_dom"/>
</dbReference>
<keyword evidence="1 3" id="KW-0807">Transducer</keyword>